<evidence type="ECO:0000259" key="3">
    <source>
        <dbReference type="PROSITE" id="PS50089"/>
    </source>
</evidence>
<dbReference type="GO" id="GO:0061630">
    <property type="term" value="F:ubiquitin protein ligase activity"/>
    <property type="evidence" value="ECO:0007669"/>
    <property type="project" value="TreeGrafter"/>
</dbReference>
<keyword evidence="5" id="KW-1185">Reference proteome</keyword>
<accession>A0A4R5XFC3</accession>
<dbReference type="Proteomes" id="UP000294933">
    <property type="component" value="Unassembled WGS sequence"/>
</dbReference>
<keyword evidence="1" id="KW-0863">Zinc-finger</keyword>
<dbReference type="SUPFAM" id="SSF57850">
    <property type="entry name" value="RING/U-box"/>
    <property type="match status" value="1"/>
</dbReference>
<dbReference type="Pfam" id="PF15926">
    <property type="entry name" value="RNF220"/>
    <property type="match status" value="1"/>
</dbReference>
<dbReference type="Gene3D" id="3.30.40.10">
    <property type="entry name" value="Zinc/RING finger domain, C3HC4 (zinc finger)"/>
    <property type="match status" value="1"/>
</dbReference>
<dbReference type="GO" id="GO:0008270">
    <property type="term" value="F:zinc ion binding"/>
    <property type="evidence" value="ECO:0007669"/>
    <property type="project" value="UniProtKB-KW"/>
</dbReference>
<dbReference type="InterPro" id="IPR001841">
    <property type="entry name" value="Znf_RING"/>
</dbReference>
<dbReference type="PANTHER" id="PTHR13459">
    <property type="entry name" value="E3 UBIQUITIN-PROTEIN LIGASE RNF220 ISOFORM X1"/>
    <property type="match status" value="1"/>
</dbReference>
<keyword evidence="1" id="KW-0862">Zinc</keyword>
<evidence type="ECO:0000313" key="4">
    <source>
        <dbReference type="EMBL" id="TDL29860.1"/>
    </source>
</evidence>
<evidence type="ECO:0000256" key="1">
    <source>
        <dbReference type="PROSITE-ProRule" id="PRU00175"/>
    </source>
</evidence>
<organism evidence="4 5">
    <name type="scientific">Rickenella mellea</name>
    <dbReference type="NCBI Taxonomy" id="50990"/>
    <lineage>
        <taxon>Eukaryota</taxon>
        <taxon>Fungi</taxon>
        <taxon>Dikarya</taxon>
        <taxon>Basidiomycota</taxon>
        <taxon>Agaricomycotina</taxon>
        <taxon>Agaricomycetes</taxon>
        <taxon>Hymenochaetales</taxon>
        <taxon>Rickenellaceae</taxon>
        <taxon>Rickenella</taxon>
    </lineage>
</organism>
<dbReference type="GO" id="GO:0016567">
    <property type="term" value="P:protein ubiquitination"/>
    <property type="evidence" value="ECO:0007669"/>
    <property type="project" value="TreeGrafter"/>
</dbReference>
<dbReference type="AlphaFoldDB" id="A0A4R5XFC3"/>
<feature type="domain" description="RING-type" evidence="3">
    <location>
        <begin position="372"/>
        <end position="411"/>
    </location>
</feature>
<proteinExistence type="predicted"/>
<evidence type="ECO:0000313" key="5">
    <source>
        <dbReference type="Proteomes" id="UP000294933"/>
    </source>
</evidence>
<dbReference type="Pfam" id="PF13923">
    <property type="entry name" value="zf-C3HC4_2"/>
    <property type="match status" value="1"/>
</dbReference>
<reference evidence="4 5" key="1">
    <citation type="submission" date="2018-06" db="EMBL/GenBank/DDBJ databases">
        <title>A transcriptomic atlas of mushroom development highlights an independent origin of complex multicellularity.</title>
        <authorList>
            <consortium name="DOE Joint Genome Institute"/>
            <person name="Krizsan K."/>
            <person name="Almasi E."/>
            <person name="Merenyi Z."/>
            <person name="Sahu N."/>
            <person name="Viragh M."/>
            <person name="Koszo T."/>
            <person name="Mondo S."/>
            <person name="Kiss B."/>
            <person name="Balint B."/>
            <person name="Kues U."/>
            <person name="Barry K."/>
            <person name="Hegedus J.C."/>
            <person name="Henrissat B."/>
            <person name="Johnson J."/>
            <person name="Lipzen A."/>
            <person name="Ohm R."/>
            <person name="Nagy I."/>
            <person name="Pangilinan J."/>
            <person name="Yan J."/>
            <person name="Xiong Y."/>
            <person name="Grigoriev I.V."/>
            <person name="Hibbett D.S."/>
            <person name="Nagy L.G."/>
        </authorList>
    </citation>
    <scope>NUCLEOTIDE SEQUENCE [LARGE SCALE GENOMIC DNA]</scope>
    <source>
        <strain evidence="4 5">SZMC22713</strain>
    </source>
</reference>
<dbReference type="EMBL" id="ML170156">
    <property type="protein sequence ID" value="TDL29860.1"/>
    <property type="molecule type" value="Genomic_DNA"/>
</dbReference>
<dbReference type="PANTHER" id="PTHR13459:SF1">
    <property type="entry name" value="E3 UBIQUITIN-PROTEIN LIGASE RNF220 ISOFORM X1"/>
    <property type="match status" value="1"/>
</dbReference>
<dbReference type="InterPro" id="IPR031824">
    <property type="entry name" value="RNF220_mid"/>
</dbReference>
<sequence>MRESRDRKGKKRALPEVDNHDGDSSLSPPPPEPDLQKFKRSKKADTRVCPVCDDDIPVRLLAHHAEFELQRVEDIVRGVGSSNVVIDDTGPTSSRRGAALKARKSLSTLGPKGVDSLDTLERTEKTIKAIKRNRKQRHTKLREIMAPEDEHDLSGSVRRTSTCPVCMESVPGDEDFFEAHVDGCVAHASRLQAEADSREARSREEAMGVDAWDEVEVNGETRIRLVNSAGLRGTGFHVRDTNQQDVDIDIDVDGDDEVLYGDVQFTEGDVLPITAPEATQVADGESDGEGNTSGQTLRDFVATGNAARVQPPLEKTNGFESDTEADAFDTDQADQAIVKAKRTGNTSALVAALETKVKQLESVRISSASQLCRICLDPYNEPTTSTGCWHTCCRECWLRCLGSTKLCPICKRITAAAELRRIYM</sequence>
<dbReference type="STRING" id="50990.A0A4R5XFC3"/>
<dbReference type="VEuPathDB" id="FungiDB:BD410DRAFT_893079"/>
<protein>
    <recommendedName>
        <fullName evidence="3">RING-type domain-containing protein</fullName>
    </recommendedName>
</protein>
<feature type="region of interest" description="Disordered" evidence="2">
    <location>
        <begin position="1"/>
        <end position="46"/>
    </location>
</feature>
<dbReference type="PROSITE" id="PS50089">
    <property type="entry name" value="ZF_RING_2"/>
    <property type="match status" value="1"/>
</dbReference>
<feature type="compositionally biased region" description="Basic and acidic residues" evidence="2">
    <location>
        <begin position="13"/>
        <end position="23"/>
    </location>
</feature>
<dbReference type="OrthoDB" id="6270329at2759"/>
<name>A0A4R5XFC3_9AGAM</name>
<gene>
    <name evidence="4" type="ORF">BD410DRAFT_893079</name>
</gene>
<evidence type="ECO:0000256" key="2">
    <source>
        <dbReference type="SAM" id="MobiDB-lite"/>
    </source>
</evidence>
<dbReference type="InterPro" id="IPR013083">
    <property type="entry name" value="Znf_RING/FYVE/PHD"/>
</dbReference>
<keyword evidence="1" id="KW-0479">Metal-binding</keyword>
<dbReference type="InterPro" id="IPR052443">
    <property type="entry name" value="E3_ubiq-ligase_RNF220-like"/>
</dbReference>